<keyword evidence="1" id="KW-0472">Membrane</keyword>
<keyword evidence="1" id="KW-0812">Transmembrane</keyword>
<evidence type="ECO:0000313" key="2">
    <source>
        <dbReference type="EMBL" id="PKM91084.1"/>
    </source>
</evidence>
<proteinExistence type="predicted"/>
<dbReference type="AlphaFoldDB" id="A0A2N2E8L1"/>
<name>A0A2N2E8L1_9BACT</name>
<dbReference type="InterPro" id="IPR024414">
    <property type="entry name" value="Uncharacterised_PrgI"/>
</dbReference>
<keyword evidence="1" id="KW-1133">Transmembrane helix</keyword>
<dbReference type="EMBL" id="PHAI01000003">
    <property type="protein sequence ID" value="PKM91084.1"/>
    <property type="molecule type" value="Genomic_DNA"/>
</dbReference>
<dbReference type="Proteomes" id="UP000233517">
    <property type="component" value="Unassembled WGS sequence"/>
</dbReference>
<reference evidence="2 3" key="1">
    <citation type="journal article" date="2017" name="ISME J.">
        <title>Potential for microbial H2 and metal transformations associated with novel bacteria and archaea in deep terrestrial subsurface sediments.</title>
        <authorList>
            <person name="Hernsdorf A.W."/>
            <person name="Amano Y."/>
            <person name="Miyakawa K."/>
            <person name="Ise K."/>
            <person name="Suzuki Y."/>
            <person name="Anantharaman K."/>
            <person name="Probst A."/>
            <person name="Burstein D."/>
            <person name="Thomas B.C."/>
            <person name="Banfield J.F."/>
        </authorList>
    </citation>
    <scope>NUCLEOTIDE SEQUENCE [LARGE SCALE GENOMIC DNA]</scope>
    <source>
        <strain evidence="2">HGW-Falkowbacteria-1</strain>
    </source>
</reference>
<feature type="transmembrane region" description="Helical" evidence="1">
    <location>
        <begin position="20"/>
        <end position="38"/>
    </location>
</feature>
<comment type="caution">
    <text evidence="2">The sequence shown here is derived from an EMBL/GenBank/DDBJ whole genome shotgun (WGS) entry which is preliminary data.</text>
</comment>
<protein>
    <recommendedName>
        <fullName evidence="4">PrgI family protein</fullName>
    </recommendedName>
</protein>
<sequence>MQQFTVPQFIDVEPKIIGPITARQFLIFLGAALFMFLAFKTLDFTGFVLVSVFIFAVSGTFAFLKINGRPFHYFILNLVQTFKKPGLRVWNHKDSGVENKEEKEFKYENIVTQEKYLNQAKLSKLSLVVDTKGRYKGEDSDKLVSDEVDF</sequence>
<evidence type="ECO:0008006" key="4">
    <source>
        <dbReference type="Google" id="ProtNLM"/>
    </source>
</evidence>
<evidence type="ECO:0000256" key="1">
    <source>
        <dbReference type="SAM" id="Phobius"/>
    </source>
</evidence>
<gene>
    <name evidence="2" type="ORF">CVU82_03445</name>
</gene>
<accession>A0A2N2E8L1</accession>
<evidence type="ECO:0000313" key="3">
    <source>
        <dbReference type="Proteomes" id="UP000233517"/>
    </source>
</evidence>
<dbReference type="Pfam" id="PF12666">
    <property type="entry name" value="PrgI"/>
    <property type="match status" value="1"/>
</dbReference>
<feature type="transmembrane region" description="Helical" evidence="1">
    <location>
        <begin position="44"/>
        <end position="64"/>
    </location>
</feature>
<organism evidence="2 3">
    <name type="scientific">Candidatus Falkowbacteria bacterium HGW-Falkowbacteria-1</name>
    <dbReference type="NCBI Taxonomy" id="2013768"/>
    <lineage>
        <taxon>Bacteria</taxon>
        <taxon>Candidatus Falkowiibacteriota</taxon>
    </lineage>
</organism>